<proteinExistence type="inferred from homology"/>
<gene>
    <name evidence="7" type="ORF">LDAN0322_LOCUS295</name>
</gene>
<dbReference type="PRINTS" id="PR00056">
    <property type="entry name" value="HSFDOMAIN"/>
</dbReference>
<dbReference type="GO" id="GO:0003700">
    <property type="term" value="F:DNA-binding transcription factor activity"/>
    <property type="evidence" value="ECO:0007669"/>
    <property type="project" value="InterPro"/>
</dbReference>
<dbReference type="Gene3D" id="1.10.10.10">
    <property type="entry name" value="Winged helix-like DNA-binding domain superfamily/Winged helix DNA-binding domain"/>
    <property type="match status" value="1"/>
</dbReference>
<dbReference type="SMART" id="SM00415">
    <property type="entry name" value="HSF"/>
    <property type="match status" value="1"/>
</dbReference>
<evidence type="ECO:0000256" key="4">
    <source>
        <dbReference type="RuleBase" id="RU004020"/>
    </source>
</evidence>
<evidence type="ECO:0000256" key="1">
    <source>
        <dbReference type="ARBA" id="ARBA00004123"/>
    </source>
</evidence>
<name>A0A7S0K9D8_9STRA</name>
<keyword evidence="5" id="KW-0175">Coiled coil</keyword>
<dbReference type="GO" id="GO:0043565">
    <property type="term" value="F:sequence-specific DNA binding"/>
    <property type="evidence" value="ECO:0007669"/>
    <property type="project" value="InterPro"/>
</dbReference>
<feature type="domain" description="HSF-type DNA-binding" evidence="6">
    <location>
        <begin position="20"/>
        <end position="118"/>
    </location>
</feature>
<dbReference type="PANTHER" id="PTHR10015">
    <property type="entry name" value="HEAT SHOCK TRANSCRIPTION FACTOR"/>
    <property type="match status" value="1"/>
</dbReference>
<evidence type="ECO:0000256" key="5">
    <source>
        <dbReference type="SAM" id="Coils"/>
    </source>
</evidence>
<dbReference type="PANTHER" id="PTHR10015:SF427">
    <property type="entry name" value="HEAT SHOCK FACTOR PROTEIN"/>
    <property type="match status" value="1"/>
</dbReference>
<dbReference type="GO" id="GO:0005634">
    <property type="term" value="C:nucleus"/>
    <property type="evidence" value="ECO:0007669"/>
    <property type="project" value="UniProtKB-SubCell"/>
</dbReference>
<sequence length="318" mass="36266">MNDIDMSAIPETANRQTGKKVPTFLTNAFHMISSCNPSIAKWDDDGKSFIVYEKERLGMEEIPKYFKHNQYSSFMRSLNSYKFKKIGVDGKKGVIWHRYSHPGFLKDRIDLLDTIHTPSTSKPNKTSAGAGNKTIATLEKENEILKLANGNLQAEIARLQAELATVKANQMVEQKSAKRKFEETQKNKEPNWYAMNFFGESSAIRITSGLGEIVEDDRPPGTDLIKMKPQSIKEKQSKLPKKNVKKPVRLQKRSSSRVIFKDGRTVQYYKPEKNLVSEKPDAMIFRSVSEENRFIELMLGNPGDFLDDELTDSLENSY</sequence>
<feature type="coiled-coil region" evidence="5">
    <location>
        <begin position="135"/>
        <end position="169"/>
    </location>
</feature>
<accession>A0A7S0K9D8</accession>
<dbReference type="AlphaFoldDB" id="A0A7S0K9D8"/>
<reference evidence="7" key="1">
    <citation type="submission" date="2021-01" db="EMBL/GenBank/DDBJ databases">
        <authorList>
            <person name="Corre E."/>
            <person name="Pelletier E."/>
            <person name="Niang G."/>
            <person name="Scheremetjew M."/>
            <person name="Finn R."/>
            <person name="Kale V."/>
            <person name="Holt S."/>
            <person name="Cochrane G."/>
            <person name="Meng A."/>
            <person name="Brown T."/>
            <person name="Cohen L."/>
        </authorList>
    </citation>
    <scope>NUCLEOTIDE SEQUENCE</scope>
    <source>
        <strain evidence="7">B651</strain>
    </source>
</reference>
<organism evidence="7">
    <name type="scientific">Leptocylindrus aporus</name>
    <dbReference type="NCBI Taxonomy" id="1398097"/>
    <lineage>
        <taxon>Eukaryota</taxon>
        <taxon>Sar</taxon>
        <taxon>Stramenopiles</taxon>
        <taxon>Ochrophyta</taxon>
        <taxon>Bacillariophyta</taxon>
        <taxon>Coscinodiscophyceae</taxon>
        <taxon>Chaetocerotophycidae</taxon>
        <taxon>Leptocylindrales</taxon>
        <taxon>Leptocylindraceae</taxon>
        <taxon>Leptocylindrus</taxon>
    </lineage>
</organism>
<protein>
    <recommendedName>
        <fullName evidence="6">HSF-type DNA-binding domain-containing protein</fullName>
    </recommendedName>
</protein>
<dbReference type="EMBL" id="HBEU01000442">
    <property type="protein sequence ID" value="CAD8574151.1"/>
    <property type="molecule type" value="Transcribed_RNA"/>
</dbReference>
<evidence type="ECO:0000256" key="3">
    <source>
        <dbReference type="ARBA" id="ARBA00023242"/>
    </source>
</evidence>
<evidence type="ECO:0000259" key="6">
    <source>
        <dbReference type="SMART" id="SM00415"/>
    </source>
</evidence>
<comment type="subcellular location">
    <subcellularLocation>
        <location evidence="1">Nucleus</location>
    </subcellularLocation>
</comment>
<dbReference type="InterPro" id="IPR036388">
    <property type="entry name" value="WH-like_DNA-bd_sf"/>
</dbReference>
<dbReference type="SUPFAM" id="SSF46785">
    <property type="entry name" value="Winged helix' DNA-binding domain"/>
    <property type="match status" value="1"/>
</dbReference>
<keyword evidence="3" id="KW-0539">Nucleus</keyword>
<keyword evidence="2" id="KW-0238">DNA-binding</keyword>
<dbReference type="Pfam" id="PF00447">
    <property type="entry name" value="HSF_DNA-bind"/>
    <property type="match status" value="1"/>
</dbReference>
<comment type="similarity">
    <text evidence="4">Belongs to the HSF family.</text>
</comment>
<dbReference type="InterPro" id="IPR000232">
    <property type="entry name" value="HSF_DNA-bd"/>
</dbReference>
<dbReference type="InterPro" id="IPR036390">
    <property type="entry name" value="WH_DNA-bd_sf"/>
</dbReference>
<evidence type="ECO:0000313" key="7">
    <source>
        <dbReference type="EMBL" id="CAD8574151.1"/>
    </source>
</evidence>
<evidence type="ECO:0000256" key="2">
    <source>
        <dbReference type="ARBA" id="ARBA00023125"/>
    </source>
</evidence>